<dbReference type="GO" id="GO:0004803">
    <property type="term" value="F:transposase activity"/>
    <property type="evidence" value="ECO:0007669"/>
    <property type="project" value="InterPro"/>
</dbReference>
<gene>
    <name evidence="1" type="ORF">SAMN05421882_10693</name>
</gene>
<dbReference type="Gene3D" id="3.30.70.1290">
    <property type="entry name" value="Transposase IS200-like"/>
    <property type="match status" value="1"/>
</dbReference>
<dbReference type="InterPro" id="IPR036515">
    <property type="entry name" value="Transposase_17_sf"/>
</dbReference>
<protein>
    <submittedName>
        <fullName evidence="1">Transposase IS200 like</fullName>
    </submittedName>
</protein>
<accession>A0A1H2Z8S7</accession>
<name>A0A1H2Z8S7_9PROT</name>
<evidence type="ECO:0000313" key="1">
    <source>
        <dbReference type="EMBL" id="SDX13913.1"/>
    </source>
</evidence>
<organism evidence="1 2">
    <name type="scientific">Nitrosomonas communis</name>
    <dbReference type="NCBI Taxonomy" id="44574"/>
    <lineage>
        <taxon>Bacteria</taxon>
        <taxon>Pseudomonadati</taxon>
        <taxon>Pseudomonadota</taxon>
        <taxon>Betaproteobacteria</taxon>
        <taxon>Nitrosomonadales</taxon>
        <taxon>Nitrosomonadaceae</taxon>
        <taxon>Nitrosomonas</taxon>
    </lineage>
</organism>
<evidence type="ECO:0000313" key="2">
    <source>
        <dbReference type="Proteomes" id="UP000183454"/>
    </source>
</evidence>
<sequence>MDNHYHLLVETNSPTLSKGMKYLNGTYTQYFNRQHRRVGHGVSRSFQSHPGAESCLSAGIGALH</sequence>
<dbReference type="GO" id="GO:0003677">
    <property type="term" value="F:DNA binding"/>
    <property type="evidence" value="ECO:0007669"/>
    <property type="project" value="InterPro"/>
</dbReference>
<dbReference type="EMBL" id="FNNH01000069">
    <property type="protein sequence ID" value="SDX13913.1"/>
    <property type="molecule type" value="Genomic_DNA"/>
</dbReference>
<dbReference type="SUPFAM" id="SSF143422">
    <property type="entry name" value="Transposase IS200-like"/>
    <property type="match status" value="1"/>
</dbReference>
<dbReference type="Proteomes" id="UP000183454">
    <property type="component" value="Unassembled WGS sequence"/>
</dbReference>
<dbReference type="GO" id="GO:0006313">
    <property type="term" value="P:DNA transposition"/>
    <property type="evidence" value="ECO:0007669"/>
    <property type="project" value="InterPro"/>
</dbReference>
<reference evidence="1 2" key="1">
    <citation type="submission" date="2016-10" db="EMBL/GenBank/DDBJ databases">
        <authorList>
            <person name="de Groot N.N."/>
        </authorList>
    </citation>
    <scope>NUCLEOTIDE SEQUENCE [LARGE SCALE GENOMIC DNA]</scope>
    <source>
        <strain evidence="1 2">Nm110</strain>
    </source>
</reference>
<proteinExistence type="predicted"/>
<dbReference type="AlphaFoldDB" id="A0A1H2Z8S7"/>